<dbReference type="SUPFAM" id="SSF81606">
    <property type="entry name" value="PP2C-like"/>
    <property type="match status" value="1"/>
</dbReference>
<dbReference type="SMART" id="SM00332">
    <property type="entry name" value="PP2Cc"/>
    <property type="match status" value="1"/>
</dbReference>
<accession>C4G9E1</accession>
<dbReference type="InterPro" id="IPR036457">
    <property type="entry name" value="PPM-type-like_dom_sf"/>
</dbReference>
<dbReference type="AlphaFoldDB" id="C4G9E1"/>
<keyword evidence="3" id="KW-1185">Reference proteome</keyword>
<dbReference type="CDD" id="cd00143">
    <property type="entry name" value="PP2Cc"/>
    <property type="match status" value="1"/>
</dbReference>
<comment type="caution">
    <text evidence="2">The sequence shown here is derived from an EMBL/GenBank/DDBJ whole genome shotgun (WGS) entry which is preliminary data.</text>
</comment>
<sequence length="247" mass="27023">MLFASKTDVGQVRSSNQDYVFAASESIGPLSNLFVIADGMGGHKAGEYASSKAVQHAVSTIETSALKEPVAVLDQAISSANSVIYEMAASDDSKRGMGTTFVAATICGQHLYVANVGDSRLYLVDHSGLCQVTRDHSLVEEMRRSGEMTRDEAMHNPNKNIITRAVGVEAEVHPDYFDLFLQPREQILMCTDGLTNMVPDEEILRIMNTEPEPEMRAERLLELANFNGGKDNISVIVIDPLVDAERM</sequence>
<dbReference type="GO" id="GO:0004722">
    <property type="term" value="F:protein serine/threonine phosphatase activity"/>
    <property type="evidence" value="ECO:0007669"/>
    <property type="project" value="InterPro"/>
</dbReference>
<dbReference type="SMART" id="SM00331">
    <property type="entry name" value="PP2C_SIG"/>
    <property type="match status" value="1"/>
</dbReference>
<dbReference type="Gene3D" id="3.60.40.10">
    <property type="entry name" value="PPM-type phosphatase domain"/>
    <property type="match status" value="1"/>
</dbReference>
<dbReference type="PROSITE" id="PS51746">
    <property type="entry name" value="PPM_2"/>
    <property type="match status" value="1"/>
</dbReference>
<dbReference type="PANTHER" id="PTHR47992">
    <property type="entry name" value="PROTEIN PHOSPHATASE"/>
    <property type="match status" value="1"/>
</dbReference>
<dbReference type="EMBL" id="ACIP02000001">
    <property type="protein sequence ID" value="EEP29238.1"/>
    <property type="molecule type" value="Genomic_DNA"/>
</dbReference>
<dbReference type="Proteomes" id="UP000003494">
    <property type="component" value="Unassembled WGS sequence"/>
</dbReference>
<gene>
    <name evidence="2" type="ORF">GCWU000342_00594</name>
</gene>
<organism evidence="2 3">
    <name type="scientific">Shuttleworthella satelles DSM 14600</name>
    <dbReference type="NCBI Taxonomy" id="626523"/>
    <lineage>
        <taxon>Bacteria</taxon>
        <taxon>Bacillati</taxon>
        <taxon>Bacillota</taxon>
        <taxon>Clostridia</taxon>
        <taxon>Lachnospirales</taxon>
        <taxon>Lachnospiraceae</taxon>
        <taxon>Shuttleworthella</taxon>
    </lineage>
</organism>
<protein>
    <submittedName>
        <fullName evidence="2">Protein phosphatase 2C</fullName>
    </submittedName>
</protein>
<dbReference type="eggNOG" id="COG0631">
    <property type="taxonomic scope" value="Bacteria"/>
</dbReference>
<evidence type="ECO:0000259" key="1">
    <source>
        <dbReference type="PROSITE" id="PS51746"/>
    </source>
</evidence>
<dbReference type="NCBIfam" id="NF033484">
    <property type="entry name" value="Stp1_PP2C_phos"/>
    <property type="match status" value="1"/>
</dbReference>
<evidence type="ECO:0000313" key="2">
    <source>
        <dbReference type="EMBL" id="EEP29238.1"/>
    </source>
</evidence>
<feature type="domain" description="PPM-type phosphatase" evidence="1">
    <location>
        <begin position="2"/>
        <end position="240"/>
    </location>
</feature>
<evidence type="ECO:0000313" key="3">
    <source>
        <dbReference type="Proteomes" id="UP000003494"/>
    </source>
</evidence>
<dbReference type="RefSeq" id="WP_006905626.1">
    <property type="nucleotide sequence ID" value="NZ_GG665866.1"/>
</dbReference>
<dbReference type="InterPro" id="IPR015655">
    <property type="entry name" value="PP2C"/>
</dbReference>
<name>C4G9E1_9FIRM</name>
<reference evidence="2" key="1">
    <citation type="submission" date="2009-04" db="EMBL/GenBank/DDBJ databases">
        <authorList>
            <person name="Weinstock G."/>
            <person name="Sodergren E."/>
            <person name="Clifton S."/>
            <person name="Fulton L."/>
            <person name="Fulton B."/>
            <person name="Courtney L."/>
            <person name="Fronick C."/>
            <person name="Harrison M."/>
            <person name="Strong C."/>
            <person name="Farmer C."/>
            <person name="Delahaunty K."/>
            <person name="Markovic C."/>
            <person name="Hall O."/>
            <person name="Minx P."/>
            <person name="Tomlinson C."/>
            <person name="Mitreva M."/>
            <person name="Nelson J."/>
            <person name="Hou S."/>
            <person name="Wollam A."/>
            <person name="Pepin K.H."/>
            <person name="Johnson M."/>
            <person name="Bhonagiri V."/>
            <person name="Nash W.E."/>
            <person name="Warren W."/>
            <person name="Chinwalla A."/>
            <person name="Mardis E.R."/>
            <person name="Wilson R.K."/>
        </authorList>
    </citation>
    <scope>NUCLEOTIDE SEQUENCE [LARGE SCALE GENOMIC DNA]</scope>
    <source>
        <strain evidence="2">DSM 14600</strain>
    </source>
</reference>
<dbReference type="STRING" id="626523.GCWU000342_00594"/>
<dbReference type="HOGENOM" id="CLU_034545_4_1_9"/>
<dbReference type="InterPro" id="IPR001932">
    <property type="entry name" value="PPM-type_phosphatase-like_dom"/>
</dbReference>
<proteinExistence type="predicted"/>
<dbReference type="Pfam" id="PF13672">
    <property type="entry name" value="PP2C_2"/>
    <property type="match status" value="1"/>
</dbReference>